<dbReference type="InterPro" id="IPR001509">
    <property type="entry name" value="Epimerase_deHydtase"/>
</dbReference>
<keyword evidence="4" id="KW-1185">Reference proteome</keyword>
<evidence type="ECO:0000313" key="4">
    <source>
        <dbReference type="Proteomes" id="UP000199337"/>
    </source>
</evidence>
<evidence type="ECO:0000256" key="1">
    <source>
        <dbReference type="ARBA" id="ARBA00007637"/>
    </source>
</evidence>
<dbReference type="EMBL" id="FOOX01000001">
    <property type="protein sequence ID" value="SFF98479.1"/>
    <property type="molecule type" value="Genomic_DNA"/>
</dbReference>
<feature type="domain" description="NAD-dependent epimerase/dehydratase" evidence="2">
    <location>
        <begin position="5"/>
        <end position="241"/>
    </location>
</feature>
<dbReference type="SUPFAM" id="SSF51735">
    <property type="entry name" value="NAD(P)-binding Rossmann-fold domains"/>
    <property type="match status" value="1"/>
</dbReference>
<dbReference type="STRING" id="341036.SAMN05660649_00342"/>
<organism evidence="3 4">
    <name type="scientific">Desulfotruncus arcticus DSM 17038</name>
    <dbReference type="NCBI Taxonomy" id="1121424"/>
    <lineage>
        <taxon>Bacteria</taxon>
        <taxon>Bacillati</taxon>
        <taxon>Bacillota</taxon>
        <taxon>Clostridia</taxon>
        <taxon>Eubacteriales</taxon>
        <taxon>Desulfallaceae</taxon>
        <taxon>Desulfotruncus</taxon>
    </lineage>
</organism>
<dbReference type="AlphaFoldDB" id="A0A1I2N6K2"/>
<sequence length="314" mass="35631">MNKCLVTGAAGFIGSHLVEKLVSNGFYVYGIDSFTNYYNQEQKKRNIEVYINQPNVAFYSADILSADLSLFAKDIDYCFHLAGEPGVRLSWGQTFQNYLHLNVLTTQKLLEFLKNISIKKFVYASSSSVYGICNLPMQEASLPKPISPYGVTKFAAEQICHTYWHNYQIPTVALRYFTVYGPRQRPDMAFSKMIRCLKEGELFYVYGDGRQTRDFTYVEDIVEATISAAKSDARGEVINIGGGSRANLLKIIEILQKISGGKLRFKHIEGQKGDPVDTLADLEKAKKYLNYKSKTSLEQGLRSQFQWFDDLLDT</sequence>
<gene>
    <name evidence="3" type="ORF">SAMN05660649_00342</name>
</gene>
<dbReference type="Gene3D" id="3.90.25.10">
    <property type="entry name" value="UDP-galactose 4-epimerase, domain 1"/>
    <property type="match status" value="1"/>
</dbReference>
<dbReference type="Pfam" id="PF01370">
    <property type="entry name" value="Epimerase"/>
    <property type="match status" value="1"/>
</dbReference>
<dbReference type="Proteomes" id="UP000199337">
    <property type="component" value="Unassembled WGS sequence"/>
</dbReference>
<dbReference type="RefSeq" id="WP_092468081.1">
    <property type="nucleotide sequence ID" value="NZ_FOOX01000001.1"/>
</dbReference>
<dbReference type="PRINTS" id="PR01713">
    <property type="entry name" value="NUCEPIMERASE"/>
</dbReference>
<dbReference type="Gene3D" id="3.40.50.720">
    <property type="entry name" value="NAD(P)-binding Rossmann-like Domain"/>
    <property type="match status" value="1"/>
</dbReference>
<comment type="similarity">
    <text evidence="1">Belongs to the NAD(P)-dependent epimerase/dehydratase family.</text>
</comment>
<evidence type="ECO:0000313" key="3">
    <source>
        <dbReference type="EMBL" id="SFF98479.1"/>
    </source>
</evidence>
<accession>A0A1I2N6K2</accession>
<proteinExistence type="inferred from homology"/>
<protein>
    <submittedName>
        <fullName evidence="3">NAD dependent epimerase/dehydratase family protein</fullName>
    </submittedName>
</protein>
<evidence type="ECO:0000259" key="2">
    <source>
        <dbReference type="Pfam" id="PF01370"/>
    </source>
</evidence>
<dbReference type="PANTHER" id="PTHR43000">
    <property type="entry name" value="DTDP-D-GLUCOSE 4,6-DEHYDRATASE-RELATED"/>
    <property type="match status" value="1"/>
</dbReference>
<reference evidence="4" key="1">
    <citation type="submission" date="2016-10" db="EMBL/GenBank/DDBJ databases">
        <authorList>
            <person name="Varghese N."/>
            <person name="Submissions S."/>
        </authorList>
    </citation>
    <scope>NUCLEOTIDE SEQUENCE [LARGE SCALE GENOMIC DNA]</scope>
    <source>
        <strain evidence="4">DSM 17038</strain>
    </source>
</reference>
<dbReference type="OrthoDB" id="244102at2"/>
<name>A0A1I2N6K2_9FIRM</name>
<dbReference type="InterPro" id="IPR036291">
    <property type="entry name" value="NAD(P)-bd_dom_sf"/>
</dbReference>